<keyword evidence="3" id="KW-1185">Reference proteome</keyword>
<feature type="transmembrane region" description="Helical" evidence="1">
    <location>
        <begin position="12"/>
        <end position="30"/>
    </location>
</feature>
<accession>A0ABV9MY41</accession>
<evidence type="ECO:0000256" key="1">
    <source>
        <dbReference type="SAM" id="Phobius"/>
    </source>
</evidence>
<protein>
    <submittedName>
        <fullName evidence="2">DUF6090 family protein</fullName>
    </submittedName>
</protein>
<dbReference type="Proteomes" id="UP001595953">
    <property type="component" value="Unassembled WGS sequence"/>
</dbReference>
<dbReference type="EMBL" id="JBHSGP010000004">
    <property type="protein sequence ID" value="MFC4720931.1"/>
    <property type="molecule type" value="Genomic_DNA"/>
</dbReference>
<name>A0ABV9MY41_9FLAO</name>
<dbReference type="RefSeq" id="WP_387960155.1">
    <property type="nucleotide sequence ID" value="NZ_JBHSGP010000004.1"/>
</dbReference>
<gene>
    <name evidence="2" type="ORF">ACFO5O_01250</name>
</gene>
<reference evidence="3" key="1">
    <citation type="journal article" date="2019" name="Int. J. Syst. Evol. Microbiol.">
        <title>The Global Catalogue of Microorganisms (GCM) 10K type strain sequencing project: providing services to taxonomists for standard genome sequencing and annotation.</title>
        <authorList>
            <consortium name="The Broad Institute Genomics Platform"/>
            <consortium name="The Broad Institute Genome Sequencing Center for Infectious Disease"/>
            <person name="Wu L."/>
            <person name="Ma J."/>
        </authorList>
    </citation>
    <scope>NUCLEOTIDE SEQUENCE [LARGE SCALE GENOMIC DNA]</scope>
    <source>
        <strain evidence="3">CCUG 63682</strain>
    </source>
</reference>
<evidence type="ECO:0000313" key="3">
    <source>
        <dbReference type="Proteomes" id="UP001595953"/>
    </source>
</evidence>
<keyword evidence="1" id="KW-0812">Transmembrane</keyword>
<keyword evidence="1" id="KW-1133">Transmembrane helix</keyword>
<evidence type="ECO:0000313" key="2">
    <source>
        <dbReference type="EMBL" id="MFC4720931.1"/>
    </source>
</evidence>
<organism evidence="2 3">
    <name type="scientific">Geojedonia litorea</name>
    <dbReference type="NCBI Taxonomy" id="1268269"/>
    <lineage>
        <taxon>Bacteria</taxon>
        <taxon>Pseudomonadati</taxon>
        <taxon>Bacteroidota</taxon>
        <taxon>Flavobacteriia</taxon>
        <taxon>Flavobacteriales</taxon>
        <taxon>Flavobacteriaceae</taxon>
        <taxon>Geojedonia</taxon>
    </lineage>
</organism>
<dbReference type="InterPro" id="IPR045749">
    <property type="entry name" value="DUF6090"/>
</dbReference>
<keyword evidence="1" id="KW-0472">Membrane</keyword>
<dbReference type="Pfam" id="PF19578">
    <property type="entry name" value="DUF6090"/>
    <property type="match status" value="1"/>
</dbReference>
<proteinExistence type="predicted"/>
<comment type="caution">
    <text evidence="2">The sequence shown here is derived from an EMBL/GenBank/DDBJ whole genome shotgun (WGS) entry which is preliminary data.</text>
</comment>
<sequence>MEKNKTGRYLKYAVGEIILVVIGILIALQINNWNQNRIATEEELHMLKALNINLKADLADLKFNEQRIQASIASADKVIYGLEHKLPYNDAIPDDIGDMMFPVMFVYSTSAFETLKSKGINLIKNDSLRDAIIYVYDSGYSFFIKNESYIVLEEAERALRDLFSTRFEESYVYDFNAPDYKPRLTPLNYEALQTDQEFRYFVKSYKNRLSLLLNYHYRVKLLKNVEALIASLTKEIDRLES</sequence>